<keyword evidence="2" id="KW-1185">Reference proteome</keyword>
<dbReference type="Proteomes" id="UP001066276">
    <property type="component" value="Chromosome 7"/>
</dbReference>
<name>A0AAV7PLS7_PLEWA</name>
<sequence>MLVSSPNFVTDGAALTAGILAAGKCGVSSERAQARMERKTAEGCGSEIITPVAVLILQEREKLENDFLQETKPLER</sequence>
<proteinExistence type="predicted"/>
<organism evidence="1 2">
    <name type="scientific">Pleurodeles waltl</name>
    <name type="common">Iberian ribbed newt</name>
    <dbReference type="NCBI Taxonomy" id="8319"/>
    <lineage>
        <taxon>Eukaryota</taxon>
        <taxon>Metazoa</taxon>
        <taxon>Chordata</taxon>
        <taxon>Craniata</taxon>
        <taxon>Vertebrata</taxon>
        <taxon>Euteleostomi</taxon>
        <taxon>Amphibia</taxon>
        <taxon>Batrachia</taxon>
        <taxon>Caudata</taxon>
        <taxon>Salamandroidea</taxon>
        <taxon>Salamandridae</taxon>
        <taxon>Pleurodelinae</taxon>
        <taxon>Pleurodeles</taxon>
    </lineage>
</organism>
<accession>A0AAV7PLS7</accession>
<gene>
    <name evidence="1" type="ORF">NDU88_005139</name>
</gene>
<dbReference type="EMBL" id="JANPWB010000011">
    <property type="protein sequence ID" value="KAJ1126733.1"/>
    <property type="molecule type" value="Genomic_DNA"/>
</dbReference>
<protein>
    <submittedName>
        <fullName evidence="1">Uncharacterized protein</fullName>
    </submittedName>
</protein>
<dbReference type="AlphaFoldDB" id="A0AAV7PLS7"/>
<comment type="caution">
    <text evidence="1">The sequence shown here is derived from an EMBL/GenBank/DDBJ whole genome shotgun (WGS) entry which is preliminary data.</text>
</comment>
<reference evidence="1" key="1">
    <citation type="journal article" date="2022" name="bioRxiv">
        <title>Sequencing and chromosome-scale assembly of the giantPleurodeles waltlgenome.</title>
        <authorList>
            <person name="Brown T."/>
            <person name="Elewa A."/>
            <person name="Iarovenko S."/>
            <person name="Subramanian E."/>
            <person name="Araus A.J."/>
            <person name="Petzold A."/>
            <person name="Susuki M."/>
            <person name="Suzuki K.-i.T."/>
            <person name="Hayashi T."/>
            <person name="Toyoda A."/>
            <person name="Oliveira C."/>
            <person name="Osipova E."/>
            <person name="Leigh N.D."/>
            <person name="Simon A."/>
            <person name="Yun M.H."/>
        </authorList>
    </citation>
    <scope>NUCLEOTIDE SEQUENCE</scope>
    <source>
        <strain evidence="1">20211129_DDA</strain>
        <tissue evidence="1">Liver</tissue>
    </source>
</reference>
<evidence type="ECO:0000313" key="2">
    <source>
        <dbReference type="Proteomes" id="UP001066276"/>
    </source>
</evidence>
<evidence type="ECO:0000313" key="1">
    <source>
        <dbReference type="EMBL" id="KAJ1126733.1"/>
    </source>
</evidence>